<proteinExistence type="predicted"/>
<sequence>MGDNHYQRYLEHHTRTHAGEAAMSEGEYWRRRHAAADADPGARCC</sequence>
<protein>
    <submittedName>
        <fullName evidence="1">YbdD/YjiX family protein</fullName>
    </submittedName>
</protein>
<accession>A0ABT8HBF7</accession>
<organism evidence="1 2">
    <name type="scientific">Mycolicibacterium austroafricanum</name>
    <name type="common">Mycobacterium austroafricanum</name>
    <dbReference type="NCBI Taxonomy" id="39687"/>
    <lineage>
        <taxon>Bacteria</taxon>
        <taxon>Bacillati</taxon>
        <taxon>Actinomycetota</taxon>
        <taxon>Actinomycetes</taxon>
        <taxon>Mycobacteriales</taxon>
        <taxon>Mycobacteriaceae</taxon>
        <taxon>Mycolicibacterium</taxon>
    </lineage>
</organism>
<name>A0ABT8HBF7_MYCAO</name>
<dbReference type="Proteomes" id="UP001172687">
    <property type="component" value="Unassembled WGS sequence"/>
</dbReference>
<gene>
    <name evidence="1" type="ORF">QYF68_09710</name>
</gene>
<reference evidence="1" key="1">
    <citation type="submission" date="2023-07" db="EMBL/GenBank/DDBJ databases">
        <title>Degradation of tert-butanol by M. austroafricanum TBA100.</title>
        <authorList>
            <person name="Helbich S."/>
            <person name="Vainshtein Y."/>
        </authorList>
    </citation>
    <scope>NUCLEOTIDE SEQUENCE</scope>
    <source>
        <strain evidence="1">TBA100</strain>
    </source>
</reference>
<evidence type="ECO:0000313" key="2">
    <source>
        <dbReference type="Proteomes" id="UP001172687"/>
    </source>
</evidence>
<dbReference type="EMBL" id="JAUHTC010000038">
    <property type="protein sequence ID" value="MDN4518099.1"/>
    <property type="molecule type" value="Genomic_DNA"/>
</dbReference>
<evidence type="ECO:0000313" key="1">
    <source>
        <dbReference type="EMBL" id="MDN4518099.1"/>
    </source>
</evidence>
<dbReference type="Pfam" id="PF04328">
    <property type="entry name" value="Sel_put"/>
    <property type="match status" value="1"/>
</dbReference>
<keyword evidence="2" id="KW-1185">Reference proteome</keyword>
<dbReference type="RefSeq" id="WP_234935503.1">
    <property type="nucleotide sequence ID" value="NZ_CP070380.1"/>
</dbReference>
<comment type="caution">
    <text evidence="1">The sequence shown here is derived from an EMBL/GenBank/DDBJ whole genome shotgun (WGS) entry which is preliminary data.</text>
</comment>
<dbReference type="InterPro" id="IPR007423">
    <property type="entry name" value="Sel_put"/>
</dbReference>